<reference evidence="1 2" key="1">
    <citation type="submission" date="2019-02" db="EMBL/GenBank/DDBJ databases">
        <title>Deep-cultivation of Planctomycetes and their phenomic and genomic characterization uncovers novel biology.</title>
        <authorList>
            <person name="Wiegand S."/>
            <person name="Jogler M."/>
            <person name="Boedeker C."/>
            <person name="Pinto D."/>
            <person name="Vollmers J."/>
            <person name="Rivas-Marin E."/>
            <person name="Kohn T."/>
            <person name="Peeters S.H."/>
            <person name="Heuer A."/>
            <person name="Rast P."/>
            <person name="Oberbeckmann S."/>
            <person name="Bunk B."/>
            <person name="Jeske O."/>
            <person name="Meyerdierks A."/>
            <person name="Storesund J.E."/>
            <person name="Kallscheuer N."/>
            <person name="Luecker S."/>
            <person name="Lage O.M."/>
            <person name="Pohl T."/>
            <person name="Merkel B.J."/>
            <person name="Hornburger P."/>
            <person name="Mueller R.-W."/>
            <person name="Bruemmer F."/>
            <person name="Labrenz M."/>
            <person name="Spormann A.M."/>
            <person name="Op den Camp H."/>
            <person name="Overmann J."/>
            <person name="Amann R."/>
            <person name="Jetten M.S.M."/>
            <person name="Mascher T."/>
            <person name="Medema M.H."/>
            <person name="Devos D.P."/>
            <person name="Kaster A.-K."/>
            <person name="Ovreas L."/>
            <person name="Rohde M."/>
            <person name="Galperin M.Y."/>
            <person name="Jogler C."/>
        </authorList>
    </citation>
    <scope>NUCLEOTIDE SEQUENCE [LARGE SCALE GENOMIC DNA]</scope>
    <source>
        <strain evidence="1 2">Q31a</strain>
    </source>
</reference>
<evidence type="ECO:0000313" key="2">
    <source>
        <dbReference type="Proteomes" id="UP000318017"/>
    </source>
</evidence>
<proteinExistence type="predicted"/>
<accession>A0A518G0B4</accession>
<evidence type="ECO:0008006" key="3">
    <source>
        <dbReference type="Google" id="ProtNLM"/>
    </source>
</evidence>
<dbReference type="RefSeq" id="WP_145072758.1">
    <property type="nucleotide sequence ID" value="NZ_CP036298.1"/>
</dbReference>
<dbReference type="SUPFAM" id="SSF48371">
    <property type="entry name" value="ARM repeat"/>
    <property type="match status" value="1"/>
</dbReference>
<dbReference type="EMBL" id="CP036298">
    <property type="protein sequence ID" value="QDV21964.1"/>
    <property type="molecule type" value="Genomic_DNA"/>
</dbReference>
<protein>
    <recommendedName>
        <fullName evidence="3">HEAT repeat protein</fullName>
    </recommendedName>
</protein>
<dbReference type="InterPro" id="IPR016024">
    <property type="entry name" value="ARM-type_fold"/>
</dbReference>
<dbReference type="AlphaFoldDB" id="A0A518G0B4"/>
<evidence type="ECO:0000313" key="1">
    <source>
        <dbReference type="EMBL" id="QDV21964.1"/>
    </source>
</evidence>
<keyword evidence="2" id="KW-1185">Reference proteome</keyword>
<dbReference type="Gene3D" id="1.25.10.10">
    <property type="entry name" value="Leucine-rich Repeat Variant"/>
    <property type="match status" value="1"/>
</dbReference>
<dbReference type="Proteomes" id="UP000318017">
    <property type="component" value="Chromosome"/>
</dbReference>
<name>A0A518G0B4_9BACT</name>
<organism evidence="1 2">
    <name type="scientific">Aureliella helgolandensis</name>
    <dbReference type="NCBI Taxonomy" id="2527968"/>
    <lineage>
        <taxon>Bacteria</taxon>
        <taxon>Pseudomonadati</taxon>
        <taxon>Planctomycetota</taxon>
        <taxon>Planctomycetia</taxon>
        <taxon>Pirellulales</taxon>
        <taxon>Pirellulaceae</taxon>
        <taxon>Aureliella</taxon>
    </lineage>
</organism>
<dbReference type="KEGG" id="ahel:Q31a_02430"/>
<gene>
    <name evidence="1" type="ORF">Q31a_02430</name>
</gene>
<sequence length="159" mass="17191">MPLTDHSPLAIEQIRSLVNDPQEAGLRTLDLLACLNDSEMELRGWACDALEVIQQIPEEIVPELLLACSHKNAGISEYSCTLLARRANSCDAAQQAAIQQTLRTTLQTHSETAARQAAAAALGKLPTLDQESRSALQQATTSTDPRLSRLARTALDTTT</sequence>
<dbReference type="InterPro" id="IPR011989">
    <property type="entry name" value="ARM-like"/>
</dbReference>